<name>A0A564XXX4_HYMDI</name>
<dbReference type="EMBL" id="CABIJS010000022">
    <property type="protein sequence ID" value="VUZ39877.1"/>
    <property type="molecule type" value="Genomic_DNA"/>
</dbReference>
<proteinExistence type="predicted"/>
<dbReference type="Proteomes" id="UP000321570">
    <property type="component" value="Unassembled WGS sequence"/>
</dbReference>
<accession>A0A564XXX4</accession>
<sequence>MSAYVKGFAQFSGSAGWISISGNLQLLRIEFFLTSWSRFVFQAEFIFSFTTLFP</sequence>
<reference evidence="1 2" key="1">
    <citation type="submission" date="2019-07" db="EMBL/GenBank/DDBJ databases">
        <authorList>
            <person name="Jastrzebski P J."/>
            <person name="Paukszto L."/>
            <person name="Jastrzebski P J."/>
        </authorList>
    </citation>
    <scope>NUCLEOTIDE SEQUENCE [LARGE SCALE GENOMIC DNA]</scope>
    <source>
        <strain evidence="1 2">WMS-il1</strain>
    </source>
</reference>
<dbReference type="AlphaFoldDB" id="A0A564XXX4"/>
<organism evidence="1 2">
    <name type="scientific">Hymenolepis diminuta</name>
    <name type="common">Rat tapeworm</name>
    <dbReference type="NCBI Taxonomy" id="6216"/>
    <lineage>
        <taxon>Eukaryota</taxon>
        <taxon>Metazoa</taxon>
        <taxon>Spiralia</taxon>
        <taxon>Lophotrochozoa</taxon>
        <taxon>Platyhelminthes</taxon>
        <taxon>Cestoda</taxon>
        <taxon>Eucestoda</taxon>
        <taxon>Cyclophyllidea</taxon>
        <taxon>Hymenolepididae</taxon>
        <taxon>Hymenolepis</taxon>
    </lineage>
</organism>
<evidence type="ECO:0000313" key="1">
    <source>
        <dbReference type="EMBL" id="VUZ39877.1"/>
    </source>
</evidence>
<gene>
    <name evidence="1" type="ORF">WMSIL1_LOCUS1060</name>
</gene>
<evidence type="ECO:0000313" key="2">
    <source>
        <dbReference type="Proteomes" id="UP000321570"/>
    </source>
</evidence>
<protein>
    <submittedName>
        <fullName evidence="1">Uncharacterized protein</fullName>
    </submittedName>
</protein>
<keyword evidence="2" id="KW-1185">Reference proteome</keyword>